<proteinExistence type="predicted"/>
<name>A0ABP4MQ14_9ACTN</name>
<sequence>MYRGGTRNVSALNTVTRHADLPEEFLMGLLTAAVVIVGALCVIDLLLTVGVIRRLREHTELLASSAQRVVGGGPIQLLEEGTQVADFAATTTDGEPISREMLPAMSVVAFFSPGCKPCGAMIPEFTRYAATLPGGRAQVMAVVVGDPRQAGEYAGMLTPVARVVTEGFEGQISEAFKSRTYPALYVLDGEGKVISSGTEMTVLPKPSMR</sequence>
<dbReference type="Gene3D" id="3.40.30.10">
    <property type="entry name" value="Glutaredoxin"/>
    <property type="match status" value="1"/>
</dbReference>
<evidence type="ECO:0000259" key="2">
    <source>
        <dbReference type="PROSITE" id="PS51352"/>
    </source>
</evidence>
<dbReference type="Pfam" id="PF00578">
    <property type="entry name" value="AhpC-TSA"/>
    <property type="match status" value="1"/>
</dbReference>
<organism evidence="3 4">
    <name type="scientific">Dactylosporangium maewongense</name>
    <dbReference type="NCBI Taxonomy" id="634393"/>
    <lineage>
        <taxon>Bacteria</taxon>
        <taxon>Bacillati</taxon>
        <taxon>Actinomycetota</taxon>
        <taxon>Actinomycetes</taxon>
        <taxon>Micromonosporales</taxon>
        <taxon>Micromonosporaceae</taxon>
        <taxon>Dactylosporangium</taxon>
    </lineage>
</organism>
<comment type="caution">
    <text evidence="3">The sequence shown here is derived from an EMBL/GenBank/DDBJ whole genome shotgun (WGS) entry which is preliminary data.</text>
</comment>
<dbReference type="InterPro" id="IPR013766">
    <property type="entry name" value="Thioredoxin_domain"/>
</dbReference>
<reference evidence="4" key="1">
    <citation type="journal article" date="2019" name="Int. J. Syst. Evol. Microbiol.">
        <title>The Global Catalogue of Microorganisms (GCM) 10K type strain sequencing project: providing services to taxonomists for standard genome sequencing and annotation.</title>
        <authorList>
            <consortium name="The Broad Institute Genomics Platform"/>
            <consortium name="The Broad Institute Genome Sequencing Center for Infectious Disease"/>
            <person name="Wu L."/>
            <person name="Ma J."/>
        </authorList>
    </citation>
    <scope>NUCLEOTIDE SEQUENCE [LARGE SCALE GENOMIC DNA]</scope>
    <source>
        <strain evidence="4">JCM 15933</strain>
    </source>
</reference>
<keyword evidence="1" id="KW-0812">Transmembrane</keyword>
<gene>
    <name evidence="3" type="ORF">GCM10009827_081100</name>
</gene>
<evidence type="ECO:0000256" key="1">
    <source>
        <dbReference type="SAM" id="Phobius"/>
    </source>
</evidence>
<accession>A0ABP4MQ14</accession>
<dbReference type="PROSITE" id="PS51352">
    <property type="entry name" value="THIOREDOXIN_2"/>
    <property type="match status" value="1"/>
</dbReference>
<feature type="domain" description="Thioredoxin" evidence="2">
    <location>
        <begin position="78"/>
        <end position="209"/>
    </location>
</feature>
<dbReference type="EMBL" id="BAAAQD010000020">
    <property type="protein sequence ID" value="GAA1548564.1"/>
    <property type="molecule type" value="Genomic_DNA"/>
</dbReference>
<protein>
    <submittedName>
        <fullName evidence="3">TlpA family protein</fullName>
    </submittedName>
</protein>
<feature type="transmembrane region" description="Helical" evidence="1">
    <location>
        <begin position="25"/>
        <end position="47"/>
    </location>
</feature>
<dbReference type="InterPro" id="IPR000866">
    <property type="entry name" value="AhpC/TSA"/>
</dbReference>
<dbReference type="Proteomes" id="UP001501470">
    <property type="component" value="Unassembled WGS sequence"/>
</dbReference>
<dbReference type="SUPFAM" id="SSF52833">
    <property type="entry name" value="Thioredoxin-like"/>
    <property type="match status" value="1"/>
</dbReference>
<dbReference type="InterPro" id="IPR036249">
    <property type="entry name" value="Thioredoxin-like_sf"/>
</dbReference>
<evidence type="ECO:0000313" key="3">
    <source>
        <dbReference type="EMBL" id="GAA1548564.1"/>
    </source>
</evidence>
<keyword evidence="1" id="KW-1133">Transmembrane helix</keyword>
<keyword evidence="4" id="KW-1185">Reference proteome</keyword>
<dbReference type="CDD" id="cd02966">
    <property type="entry name" value="TlpA_like_family"/>
    <property type="match status" value="1"/>
</dbReference>
<keyword evidence="1" id="KW-0472">Membrane</keyword>
<evidence type="ECO:0000313" key="4">
    <source>
        <dbReference type="Proteomes" id="UP001501470"/>
    </source>
</evidence>